<evidence type="ECO:0000256" key="7">
    <source>
        <dbReference type="ARBA" id="ARBA00023242"/>
    </source>
</evidence>
<keyword evidence="4" id="KW-0805">Transcription regulation</keyword>
<keyword evidence="11" id="KW-1185">Reference proteome</keyword>
<dbReference type="Pfam" id="PF00172">
    <property type="entry name" value="Zn_clus"/>
    <property type="match status" value="1"/>
</dbReference>
<dbReference type="InterPro" id="IPR036864">
    <property type="entry name" value="Zn2-C6_fun-type_DNA-bd_sf"/>
</dbReference>
<evidence type="ECO:0000256" key="3">
    <source>
        <dbReference type="ARBA" id="ARBA00022833"/>
    </source>
</evidence>
<sequence length="211" mass="23411">MSATWRNIEPKPIDFIQPQIEAAKKTKVKIACRQCRTKRKKCDGGRPSCGVCKTDCVYDEKDGEALRRSLQQENKQLQYENTQLQHGYEQLEYRVQRIESLLGPLFTAQGQTILGMPFKHQPMESMAQGHFYGGQWPGPAAEQQPATPSHCLTGLSSAQPDPGLVASDARGEAPAPMPFDMNLLRDFGQGMVGEVLTGQALLQHFPDSEPP</sequence>
<keyword evidence="6" id="KW-0804">Transcription</keyword>
<comment type="caution">
    <text evidence="10">The sequence shown here is derived from an EMBL/GenBank/DDBJ whole genome shotgun (WGS) entry which is preliminary data.</text>
</comment>
<evidence type="ECO:0000256" key="6">
    <source>
        <dbReference type="ARBA" id="ARBA00023163"/>
    </source>
</evidence>
<dbReference type="InterPro" id="IPR001138">
    <property type="entry name" value="Zn2Cys6_DnaBD"/>
</dbReference>
<protein>
    <submittedName>
        <fullName evidence="10">Nitrogen assimilation transcription factor nirA</fullName>
    </submittedName>
</protein>
<evidence type="ECO:0000256" key="1">
    <source>
        <dbReference type="ARBA" id="ARBA00004123"/>
    </source>
</evidence>
<keyword evidence="3" id="KW-0862">Zinc</keyword>
<evidence type="ECO:0000259" key="9">
    <source>
        <dbReference type="PROSITE" id="PS50048"/>
    </source>
</evidence>
<dbReference type="InterPro" id="IPR051615">
    <property type="entry name" value="Transcr_Regulatory_Elem"/>
</dbReference>
<feature type="domain" description="Zn(2)-C6 fungal-type" evidence="9">
    <location>
        <begin position="31"/>
        <end position="58"/>
    </location>
</feature>
<evidence type="ECO:0000313" key="11">
    <source>
        <dbReference type="Proteomes" id="UP001390339"/>
    </source>
</evidence>
<gene>
    <name evidence="10" type="ORF">PGQ11_007858</name>
</gene>
<comment type="subcellular location">
    <subcellularLocation>
        <location evidence="1">Nucleus</location>
    </subcellularLocation>
</comment>
<dbReference type="CDD" id="cd00067">
    <property type="entry name" value="GAL4"/>
    <property type="match status" value="1"/>
</dbReference>
<keyword evidence="7" id="KW-0539">Nucleus</keyword>
<dbReference type="Proteomes" id="UP001390339">
    <property type="component" value="Unassembled WGS sequence"/>
</dbReference>
<organism evidence="10 11">
    <name type="scientific">Apiospora arundinis</name>
    <dbReference type="NCBI Taxonomy" id="335852"/>
    <lineage>
        <taxon>Eukaryota</taxon>
        <taxon>Fungi</taxon>
        <taxon>Dikarya</taxon>
        <taxon>Ascomycota</taxon>
        <taxon>Pezizomycotina</taxon>
        <taxon>Sordariomycetes</taxon>
        <taxon>Xylariomycetidae</taxon>
        <taxon>Amphisphaeriales</taxon>
        <taxon>Apiosporaceae</taxon>
        <taxon>Apiospora</taxon>
    </lineage>
</organism>
<evidence type="ECO:0000313" key="10">
    <source>
        <dbReference type="EMBL" id="KAK8869280.1"/>
    </source>
</evidence>
<feature type="region of interest" description="Disordered" evidence="8">
    <location>
        <begin position="137"/>
        <end position="163"/>
    </location>
</feature>
<keyword evidence="2" id="KW-0479">Metal-binding</keyword>
<keyword evidence="5" id="KW-0238">DNA-binding</keyword>
<evidence type="ECO:0000256" key="2">
    <source>
        <dbReference type="ARBA" id="ARBA00022723"/>
    </source>
</evidence>
<dbReference type="EMBL" id="JAPCWZ010000004">
    <property type="protein sequence ID" value="KAK8869280.1"/>
    <property type="molecule type" value="Genomic_DNA"/>
</dbReference>
<dbReference type="PANTHER" id="PTHR31313">
    <property type="entry name" value="TY1 ENHANCER ACTIVATOR"/>
    <property type="match status" value="1"/>
</dbReference>
<dbReference type="SMART" id="SM00066">
    <property type="entry name" value="GAL4"/>
    <property type="match status" value="1"/>
</dbReference>
<dbReference type="Gene3D" id="4.10.240.10">
    <property type="entry name" value="Zn(2)-C6 fungal-type DNA-binding domain"/>
    <property type="match status" value="1"/>
</dbReference>
<name>A0ABR2IXF4_9PEZI</name>
<evidence type="ECO:0000256" key="4">
    <source>
        <dbReference type="ARBA" id="ARBA00023015"/>
    </source>
</evidence>
<reference evidence="10 11" key="1">
    <citation type="journal article" date="2024" name="IMA Fungus">
        <title>Apiospora arundinis, a panoply of carbohydrate-active enzymes and secondary metabolites.</title>
        <authorList>
            <person name="Sorensen T."/>
            <person name="Petersen C."/>
            <person name="Muurmann A.T."/>
            <person name="Christiansen J.V."/>
            <person name="Brundto M.L."/>
            <person name="Overgaard C.K."/>
            <person name="Boysen A.T."/>
            <person name="Wollenberg R.D."/>
            <person name="Larsen T.O."/>
            <person name="Sorensen J.L."/>
            <person name="Nielsen K.L."/>
            <person name="Sondergaard T.E."/>
        </authorList>
    </citation>
    <scope>NUCLEOTIDE SEQUENCE [LARGE SCALE GENOMIC DNA]</scope>
    <source>
        <strain evidence="10 11">AAU 773</strain>
    </source>
</reference>
<proteinExistence type="predicted"/>
<dbReference type="PANTHER" id="PTHR31313:SF81">
    <property type="entry name" value="TY1 ENHANCER ACTIVATOR"/>
    <property type="match status" value="1"/>
</dbReference>
<dbReference type="PROSITE" id="PS50048">
    <property type="entry name" value="ZN2_CY6_FUNGAL_2"/>
    <property type="match status" value="1"/>
</dbReference>
<accession>A0ABR2IXF4</accession>
<evidence type="ECO:0000256" key="8">
    <source>
        <dbReference type="SAM" id="MobiDB-lite"/>
    </source>
</evidence>
<dbReference type="SUPFAM" id="SSF57701">
    <property type="entry name" value="Zn2/Cys6 DNA-binding domain"/>
    <property type="match status" value="1"/>
</dbReference>
<evidence type="ECO:0000256" key="5">
    <source>
        <dbReference type="ARBA" id="ARBA00023125"/>
    </source>
</evidence>